<keyword evidence="18" id="KW-1185">Reference proteome</keyword>
<evidence type="ECO:0000256" key="11">
    <source>
        <dbReference type="ARBA" id="ARBA00022777"/>
    </source>
</evidence>
<evidence type="ECO:0000256" key="14">
    <source>
        <dbReference type="PIRNR" id="PIRNR006135"/>
    </source>
</evidence>
<evidence type="ECO:0000256" key="15">
    <source>
        <dbReference type="PIRSR" id="PIRSR006135-1"/>
    </source>
</evidence>
<dbReference type="HOGENOM" id="CLU_094161_0_1_6"/>
<comment type="similarity">
    <text evidence="7 14">Belongs to the CobU/CobP family.</text>
</comment>
<dbReference type="NCBIfam" id="NF004469">
    <property type="entry name" value="PRK05800.1"/>
    <property type="match status" value="1"/>
</dbReference>
<dbReference type="OrthoDB" id="9788370at2"/>
<comment type="catalytic activity">
    <reaction evidence="2 14">
        <text>adenosylcob(III)inamide phosphate + GTP + H(+) = adenosylcob(III)inamide-GDP + diphosphate</text>
        <dbReference type="Rhea" id="RHEA:22712"/>
        <dbReference type="ChEBI" id="CHEBI:15378"/>
        <dbReference type="ChEBI" id="CHEBI:33019"/>
        <dbReference type="ChEBI" id="CHEBI:37565"/>
        <dbReference type="ChEBI" id="CHEBI:58502"/>
        <dbReference type="ChEBI" id="CHEBI:60487"/>
        <dbReference type="EC" id="2.7.7.62"/>
    </reaction>
</comment>
<dbReference type="EC" id="2.7.1.156" evidence="14"/>
<accession>A0A0A7EFS1</accession>
<dbReference type="EMBL" id="CP009888">
    <property type="protein sequence ID" value="AIY65459.1"/>
    <property type="molecule type" value="Genomic_DNA"/>
</dbReference>
<dbReference type="InterPro" id="IPR003203">
    <property type="entry name" value="CobU/CobP"/>
</dbReference>
<feature type="active site" description="GMP-histidine intermediate" evidence="15">
    <location>
        <position position="53"/>
    </location>
</feature>
<evidence type="ECO:0000256" key="5">
    <source>
        <dbReference type="ARBA" id="ARBA00004692"/>
    </source>
</evidence>
<dbReference type="eggNOG" id="COG2087">
    <property type="taxonomic scope" value="Bacteria"/>
</dbReference>
<evidence type="ECO:0000256" key="9">
    <source>
        <dbReference type="ARBA" id="ARBA00022679"/>
    </source>
</evidence>
<comment type="catalytic activity">
    <reaction evidence="3">
        <text>adenosylcob(III)inamide + GTP = adenosylcob(III)inamide phosphate + GDP + H(+)</text>
        <dbReference type="Rhea" id="RHEA:15765"/>
        <dbReference type="ChEBI" id="CHEBI:2480"/>
        <dbReference type="ChEBI" id="CHEBI:15378"/>
        <dbReference type="ChEBI" id="CHEBI:37565"/>
        <dbReference type="ChEBI" id="CHEBI:58189"/>
        <dbReference type="ChEBI" id="CHEBI:58502"/>
        <dbReference type="EC" id="2.7.1.156"/>
    </reaction>
</comment>
<feature type="binding site" evidence="16">
    <location>
        <position position="65"/>
    </location>
    <ligand>
        <name>GTP</name>
        <dbReference type="ChEBI" id="CHEBI:37565"/>
    </ligand>
</feature>
<evidence type="ECO:0000256" key="4">
    <source>
        <dbReference type="ARBA" id="ARBA00003889"/>
    </source>
</evidence>
<evidence type="ECO:0000256" key="3">
    <source>
        <dbReference type="ARBA" id="ARBA00001522"/>
    </source>
</evidence>
<evidence type="ECO:0000256" key="2">
    <source>
        <dbReference type="ARBA" id="ARBA00000711"/>
    </source>
</evidence>
<dbReference type="PANTHER" id="PTHR34848:SF1">
    <property type="entry name" value="BIFUNCTIONAL ADENOSYLCOBALAMIN BIOSYNTHESIS PROTEIN COBU"/>
    <property type="match status" value="1"/>
</dbReference>
<keyword evidence="13 14" id="KW-0342">GTP-binding</keyword>
<evidence type="ECO:0000256" key="16">
    <source>
        <dbReference type="PIRSR" id="PIRSR006135-2"/>
    </source>
</evidence>
<dbReference type="AlphaFoldDB" id="A0A0A7EFS1"/>
<keyword evidence="10 14" id="KW-0547">Nucleotide-binding</keyword>
<name>A0A0A7EFS1_9GAMM</name>
<reference evidence="17 18" key="1">
    <citation type="submission" date="2014-11" db="EMBL/GenBank/DDBJ databases">
        <title>Complete Genome Sequence of Pseudoalteromonas sp. Strain OCN003 Isolated from Kaneohe Bay, Oahu, Hawaii.</title>
        <authorList>
            <person name="Beurmann S."/>
            <person name="Videau P."/>
            <person name="Ushijima B."/>
            <person name="Smith A.M."/>
            <person name="Aeby G.S."/>
            <person name="Callahan S.M."/>
            <person name="Belcaid M."/>
        </authorList>
    </citation>
    <scope>NUCLEOTIDE SEQUENCE [LARGE SCALE GENOMIC DNA]</scope>
    <source>
        <strain evidence="17 18">OCN003</strain>
    </source>
</reference>
<keyword evidence="8 14" id="KW-0169">Cobalamin biosynthesis</keyword>
<comment type="pathway">
    <text evidence="5 14">Cofactor biosynthesis; adenosylcobalamin biosynthesis; adenosylcobalamin from cob(II)yrinate a,c-diamide: step 6/7.</text>
</comment>
<dbReference type="Pfam" id="PF02283">
    <property type="entry name" value="CobU"/>
    <property type="match status" value="1"/>
</dbReference>
<sequence length="174" mass="19719">MNKYLVIGGVRSGKSRYAEQLAQQHALSDGLNVVYVATAEAFDNEMKERICHHKRSRPKHWQTIETGPELVNTLSKIDRQAVILVDCLTVWLNNCLYYDAINWQLEKSQFLKWLETTEHTVIMVTNEVGFSITPDNPLARQFADEQGWLNQGVAALASNVTFTIAGIPHAIKQH</sequence>
<dbReference type="Gene3D" id="3.40.50.300">
    <property type="entry name" value="P-loop containing nucleotide triphosphate hydrolases"/>
    <property type="match status" value="1"/>
</dbReference>
<dbReference type="KEGG" id="pseo:OM33_10090"/>
<evidence type="ECO:0000256" key="12">
    <source>
        <dbReference type="ARBA" id="ARBA00022840"/>
    </source>
</evidence>
<keyword evidence="12 14" id="KW-0067">ATP-binding</keyword>
<organism evidence="17 18">
    <name type="scientific">Pseudoalteromonas piratica</name>
    <dbReference type="NCBI Taxonomy" id="1348114"/>
    <lineage>
        <taxon>Bacteria</taxon>
        <taxon>Pseudomonadati</taxon>
        <taxon>Pseudomonadota</taxon>
        <taxon>Gammaproteobacteria</taxon>
        <taxon>Alteromonadales</taxon>
        <taxon>Pseudoalteromonadaceae</taxon>
        <taxon>Pseudoalteromonas</taxon>
    </lineage>
</organism>
<keyword evidence="11 14" id="KW-0418">Kinase</keyword>
<evidence type="ECO:0000313" key="17">
    <source>
        <dbReference type="EMBL" id="AIY65459.1"/>
    </source>
</evidence>
<evidence type="ECO:0000313" key="18">
    <source>
        <dbReference type="Proteomes" id="UP000030341"/>
    </source>
</evidence>
<evidence type="ECO:0000256" key="7">
    <source>
        <dbReference type="ARBA" id="ARBA00007490"/>
    </source>
</evidence>
<dbReference type="InterPro" id="IPR027417">
    <property type="entry name" value="P-loop_NTPase"/>
</dbReference>
<dbReference type="GO" id="GO:0005524">
    <property type="term" value="F:ATP binding"/>
    <property type="evidence" value="ECO:0007669"/>
    <property type="project" value="UniProtKB-UniRule"/>
</dbReference>
<feature type="binding site" evidence="16">
    <location>
        <begin position="54"/>
        <end position="57"/>
    </location>
    <ligand>
        <name>GTP</name>
        <dbReference type="ChEBI" id="CHEBI:37565"/>
    </ligand>
</feature>
<dbReference type="GO" id="GO:0008820">
    <property type="term" value="F:cobinamide phosphate guanylyltransferase activity"/>
    <property type="evidence" value="ECO:0007669"/>
    <property type="project" value="UniProtKB-UniRule"/>
</dbReference>
<dbReference type="GO" id="GO:0009236">
    <property type="term" value="P:cobalamin biosynthetic process"/>
    <property type="evidence" value="ECO:0007669"/>
    <property type="project" value="UniProtKB-UniRule"/>
</dbReference>
<dbReference type="UniPathway" id="UPA00148">
    <property type="reaction ID" value="UER00236"/>
</dbReference>
<dbReference type="GO" id="GO:0043752">
    <property type="term" value="F:adenosylcobinamide kinase activity"/>
    <property type="evidence" value="ECO:0007669"/>
    <property type="project" value="UniProtKB-EC"/>
</dbReference>
<evidence type="ECO:0000256" key="10">
    <source>
        <dbReference type="ARBA" id="ARBA00022741"/>
    </source>
</evidence>
<evidence type="ECO:0000256" key="1">
    <source>
        <dbReference type="ARBA" id="ARBA00000312"/>
    </source>
</evidence>
<evidence type="ECO:0000256" key="6">
    <source>
        <dbReference type="ARBA" id="ARBA00005159"/>
    </source>
</evidence>
<dbReference type="STRING" id="1348114.OM33_10090"/>
<dbReference type="PIRSF" id="PIRSF006135">
    <property type="entry name" value="CobU"/>
    <property type="match status" value="1"/>
</dbReference>
<dbReference type="SUPFAM" id="SSF52540">
    <property type="entry name" value="P-loop containing nucleoside triphosphate hydrolases"/>
    <property type="match status" value="1"/>
</dbReference>
<proteinExistence type="inferred from homology"/>
<feature type="binding site" evidence="16">
    <location>
        <begin position="37"/>
        <end position="39"/>
    </location>
    <ligand>
        <name>GTP</name>
        <dbReference type="ChEBI" id="CHEBI:37565"/>
    </ligand>
</feature>
<protein>
    <recommendedName>
        <fullName evidence="14">Bifunctional adenosylcobalamin biosynthesis protein</fullName>
        <ecNumber evidence="14">2.7.1.156</ecNumber>
        <ecNumber evidence="14">2.7.7.62</ecNumber>
    </recommendedName>
</protein>
<gene>
    <name evidence="17" type="ORF">OM33_10090</name>
</gene>
<dbReference type="EC" id="2.7.7.62" evidence="14"/>
<dbReference type="PANTHER" id="PTHR34848">
    <property type="match status" value="1"/>
</dbReference>
<dbReference type="CDD" id="cd00544">
    <property type="entry name" value="CobU"/>
    <property type="match status" value="1"/>
</dbReference>
<comment type="pathway">
    <text evidence="6 14">Cofactor biosynthesis; adenosylcobalamin biosynthesis; adenosylcobalamin from cob(II)yrinate a,c-diamide: step 5/7.</text>
</comment>
<feature type="binding site" evidence="16">
    <location>
        <position position="86"/>
    </location>
    <ligand>
        <name>GTP</name>
        <dbReference type="ChEBI" id="CHEBI:37565"/>
    </ligand>
</feature>
<evidence type="ECO:0000256" key="13">
    <source>
        <dbReference type="ARBA" id="ARBA00023134"/>
    </source>
</evidence>
<comment type="function">
    <text evidence="4 14">Catalyzes ATP-dependent phosphorylation of adenosylcobinamide and addition of GMP to adenosylcobinamide phosphate.</text>
</comment>
<dbReference type="Proteomes" id="UP000030341">
    <property type="component" value="Chromosome 1"/>
</dbReference>
<dbReference type="GO" id="GO:0005525">
    <property type="term" value="F:GTP binding"/>
    <property type="evidence" value="ECO:0007669"/>
    <property type="project" value="UniProtKB-UniRule"/>
</dbReference>
<feature type="binding site" evidence="16">
    <location>
        <begin position="8"/>
        <end position="15"/>
    </location>
    <ligand>
        <name>GTP</name>
        <dbReference type="ChEBI" id="CHEBI:37565"/>
    </ligand>
</feature>
<evidence type="ECO:0000256" key="8">
    <source>
        <dbReference type="ARBA" id="ARBA00022573"/>
    </source>
</evidence>
<comment type="catalytic activity">
    <reaction evidence="1 14">
        <text>adenosylcob(III)inamide + ATP = adenosylcob(III)inamide phosphate + ADP + H(+)</text>
        <dbReference type="Rhea" id="RHEA:15769"/>
        <dbReference type="ChEBI" id="CHEBI:2480"/>
        <dbReference type="ChEBI" id="CHEBI:15378"/>
        <dbReference type="ChEBI" id="CHEBI:30616"/>
        <dbReference type="ChEBI" id="CHEBI:58502"/>
        <dbReference type="ChEBI" id="CHEBI:456216"/>
        <dbReference type="EC" id="2.7.1.156"/>
    </reaction>
</comment>
<keyword evidence="9 14" id="KW-0808">Transferase</keyword>
<dbReference type="RefSeq" id="WP_038641365.1">
    <property type="nucleotide sequence ID" value="NZ_CP009888.1"/>
</dbReference>